<evidence type="ECO:0000259" key="2">
    <source>
        <dbReference type="Pfam" id="PF13690"/>
    </source>
</evidence>
<gene>
    <name evidence="3" type="ORF">SAMN05660284_02453</name>
</gene>
<dbReference type="CDD" id="cd17906">
    <property type="entry name" value="CheX"/>
    <property type="match status" value="1"/>
</dbReference>
<dbReference type="OrthoDB" id="9788100at2"/>
<name>A0A1I5CPN9_9NEIS</name>
<sequence>MDEQELRIFIDIVSQYFENQTGRPPEIGSPYLGDHSELPIYEFTGVIGISGTRQGCVYFTAHRDLLRQLLLHVGEPDVSDKNLKDLVGEIANTISGNARRHFGPDFMISVPVVVAGNADSIQVPRNVKAYILPLRWHKMDAVLVASLQ</sequence>
<evidence type="ECO:0000256" key="1">
    <source>
        <dbReference type="ARBA" id="ARBA00022500"/>
    </source>
</evidence>
<reference evidence="4" key="1">
    <citation type="submission" date="2016-10" db="EMBL/GenBank/DDBJ databases">
        <authorList>
            <person name="Varghese N."/>
            <person name="Submissions S."/>
        </authorList>
    </citation>
    <scope>NUCLEOTIDE SEQUENCE [LARGE SCALE GENOMIC DNA]</scope>
    <source>
        <strain evidence="4">DSM 6150</strain>
    </source>
</reference>
<protein>
    <submittedName>
        <fullName evidence="3">Chemotaxis protein CheX</fullName>
    </submittedName>
</protein>
<dbReference type="Gene3D" id="3.40.1550.10">
    <property type="entry name" value="CheC-like"/>
    <property type="match status" value="1"/>
</dbReference>
<evidence type="ECO:0000313" key="4">
    <source>
        <dbReference type="Proteomes" id="UP000242869"/>
    </source>
</evidence>
<dbReference type="GO" id="GO:0006935">
    <property type="term" value="P:chemotaxis"/>
    <property type="evidence" value="ECO:0007669"/>
    <property type="project" value="UniProtKB-KW"/>
</dbReference>
<dbReference type="Proteomes" id="UP000242869">
    <property type="component" value="Unassembled WGS sequence"/>
</dbReference>
<dbReference type="PANTHER" id="PTHR39452:SF1">
    <property type="entry name" value="CHEY-P PHOSPHATASE CHEX"/>
    <property type="match status" value="1"/>
</dbReference>
<dbReference type="InterPro" id="IPR028976">
    <property type="entry name" value="CheC-like_sf"/>
</dbReference>
<dbReference type="InterPro" id="IPR028051">
    <property type="entry name" value="CheX-like_dom"/>
</dbReference>
<dbReference type="EMBL" id="FOVE01000020">
    <property type="protein sequence ID" value="SFN88601.1"/>
    <property type="molecule type" value="Genomic_DNA"/>
</dbReference>
<dbReference type="SUPFAM" id="SSF103039">
    <property type="entry name" value="CheC-like"/>
    <property type="match status" value="1"/>
</dbReference>
<keyword evidence="1" id="KW-0145">Chemotaxis</keyword>
<dbReference type="PANTHER" id="PTHR39452">
    <property type="entry name" value="CHEY-P PHOSPHATASE CHEX"/>
    <property type="match status" value="1"/>
</dbReference>
<proteinExistence type="predicted"/>
<evidence type="ECO:0000313" key="3">
    <source>
        <dbReference type="EMBL" id="SFN88601.1"/>
    </source>
</evidence>
<keyword evidence="4" id="KW-1185">Reference proteome</keyword>
<dbReference type="AlphaFoldDB" id="A0A1I5CPN9"/>
<dbReference type="InterPro" id="IPR038756">
    <property type="entry name" value="CheX-like"/>
</dbReference>
<feature type="domain" description="Chemotaxis phosphatase CheX-like" evidence="2">
    <location>
        <begin position="43"/>
        <end position="134"/>
    </location>
</feature>
<dbReference type="STRING" id="83765.SAMN05660284_02453"/>
<accession>A0A1I5CPN9</accession>
<organism evidence="3 4">
    <name type="scientific">Formivibrio citricus</name>
    <dbReference type="NCBI Taxonomy" id="83765"/>
    <lineage>
        <taxon>Bacteria</taxon>
        <taxon>Pseudomonadati</taxon>
        <taxon>Pseudomonadota</taxon>
        <taxon>Betaproteobacteria</taxon>
        <taxon>Neisseriales</taxon>
        <taxon>Chitinibacteraceae</taxon>
        <taxon>Formivibrio</taxon>
    </lineage>
</organism>
<dbReference type="Pfam" id="PF13690">
    <property type="entry name" value="CheX"/>
    <property type="match status" value="1"/>
</dbReference>